<dbReference type="PROSITE" id="PS51257">
    <property type="entry name" value="PROKAR_LIPOPROTEIN"/>
    <property type="match status" value="1"/>
</dbReference>
<evidence type="ECO:0000256" key="2">
    <source>
        <dbReference type="ARBA" id="ARBA00022729"/>
    </source>
</evidence>
<dbReference type="Proteomes" id="UP000286716">
    <property type="component" value="Unassembled WGS sequence"/>
</dbReference>
<reference evidence="5 6" key="1">
    <citation type="submission" date="2018-05" db="EMBL/GenBank/DDBJ databases">
        <title>Evolution of GPA BGCs.</title>
        <authorList>
            <person name="Waglechner N."/>
            <person name="Wright G.D."/>
        </authorList>
    </citation>
    <scope>NUCLEOTIDE SEQUENCE [LARGE SCALE GENOMIC DNA]</scope>
    <source>
        <strain evidence="5 6">DSM 5908</strain>
    </source>
</reference>
<dbReference type="InterPro" id="IPR028081">
    <property type="entry name" value="Leu-bd"/>
</dbReference>
<dbReference type="SUPFAM" id="SSF53822">
    <property type="entry name" value="Periplasmic binding protein-like I"/>
    <property type="match status" value="1"/>
</dbReference>
<proteinExistence type="inferred from homology"/>
<feature type="signal peptide" evidence="3">
    <location>
        <begin position="1"/>
        <end position="30"/>
    </location>
</feature>
<evidence type="ECO:0000313" key="6">
    <source>
        <dbReference type="Proteomes" id="UP000286716"/>
    </source>
</evidence>
<comment type="caution">
    <text evidence="5">The sequence shown here is derived from an EMBL/GenBank/DDBJ whole genome shotgun (WGS) entry which is preliminary data.</text>
</comment>
<dbReference type="PANTHER" id="PTHR47235:SF1">
    <property type="entry name" value="BLR6548 PROTEIN"/>
    <property type="match status" value="1"/>
</dbReference>
<protein>
    <submittedName>
        <fullName evidence="5">Branched-chain amino acid ABC transporter substrate-binding protein</fullName>
    </submittedName>
</protein>
<dbReference type="EMBL" id="QHHU01000011">
    <property type="protein sequence ID" value="RSM47088.1"/>
    <property type="molecule type" value="Genomic_DNA"/>
</dbReference>
<dbReference type="Gene3D" id="3.40.50.2300">
    <property type="match status" value="2"/>
</dbReference>
<sequence length="405" mass="41230">MNPKRIRALKRFRWAAGLAAVALASTACGASGSASTDTHGLTGTPIKIGVLANVSGPTGASEASATKVFQAWATHTNKAGGLAGHPVQVVVKDTKEDAPTAAAAARSLISDKSVVAVVAASTSTDPAVGAILADSGLPVTGGIGYNPTVWGKLKNWFGITTTFPQVVNMQIASAKPVGGNAISVVACAEEPACVAAVPLFEAAAKAAGNTYSGTMQVAAAAPNYTAQCLDLVNRKVDFVQLSISPAVGVRVVKDCQAQGYTGYFGSSASAISPTLYHAPNIKLAGALNAFPWWADTAPVKAYRAAMSEEGVADSDSGQPASTALWASGELFKKALTPAAGQATDTVTRQAVLAAYGKVKGETLDGLLPQPITFTADQPAPPVNCYWLYQYQNGAFAGSAQPTCPS</sequence>
<dbReference type="InterPro" id="IPR028082">
    <property type="entry name" value="Peripla_BP_I"/>
</dbReference>
<dbReference type="PANTHER" id="PTHR47235">
    <property type="entry name" value="BLR6548 PROTEIN"/>
    <property type="match status" value="1"/>
</dbReference>
<dbReference type="OrthoDB" id="4482263at2"/>
<gene>
    <name evidence="5" type="ORF">DMA12_10180</name>
</gene>
<dbReference type="CDD" id="cd06341">
    <property type="entry name" value="PBP1_ABC_ligand_binding-like"/>
    <property type="match status" value="1"/>
</dbReference>
<keyword evidence="2 3" id="KW-0732">Signal</keyword>
<feature type="domain" description="Leucine-binding protein" evidence="4">
    <location>
        <begin position="45"/>
        <end position="393"/>
    </location>
</feature>
<evidence type="ECO:0000256" key="1">
    <source>
        <dbReference type="ARBA" id="ARBA00010062"/>
    </source>
</evidence>
<evidence type="ECO:0000256" key="3">
    <source>
        <dbReference type="SAM" id="SignalP"/>
    </source>
</evidence>
<dbReference type="RefSeq" id="WP_020639345.1">
    <property type="nucleotide sequence ID" value="NZ_QHHU01000011.1"/>
</dbReference>
<keyword evidence="6" id="KW-1185">Reference proteome</keyword>
<feature type="chain" id="PRO_5039102378" evidence="3">
    <location>
        <begin position="31"/>
        <end position="405"/>
    </location>
</feature>
<evidence type="ECO:0000259" key="4">
    <source>
        <dbReference type="Pfam" id="PF13458"/>
    </source>
</evidence>
<accession>A0A428WVH9</accession>
<evidence type="ECO:0000313" key="5">
    <source>
        <dbReference type="EMBL" id="RSM47088.1"/>
    </source>
</evidence>
<name>A0A428WVH9_AMYBA</name>
<organism evidence="5 6">
    <name type="scientific">Amycolatopsis balhimycina DSM 5908</name>
    <dbReference type="NCBI Taxonomy" id="1081091"/>
    <lineage>
        <taxon>Bacteria</taxon>
        <taxon>Bacillati</taxon>
        <taxon>Actinomycetota</taxon>
        <taxon>Actinomycetes</taxon>
        <taxon>Pseudonocardiales</taxon>
        <taxon>Pseudonocardiaceae</taxon>
        <taxon>Amycolatopsis</taxon>
    </lineage>
</organism>
<comment type="similarity">
    <text evidence="1">Belongs to the leucine-binding protein family.</text>
</comment>
<dbReference type="Pfam" id="PF13458">
    <property type="entry name" value="Peripla_BP_6"/>
    <property type="match status" value="1"/>
</dbReference>
<dbReference type="AlphaFoldDB" id="A0A428WVH9"/>